<dbReference type="Gene3D" id="3.40.190.10">
    <property type="entry name" value="Periplasmic binding protein-like II"/>
    <property type="match status" value="1"/>
</dbReference>
<dbReference type="PROSITE" id="PS51257">
    <property type="entry name" value="PROKAR_LIPOPROTEIN"/>
    <property type="match status" value="1"/>
</dbReference>
<evidence type="ECO:0000259" key="2">
    <source>
        <dbReference type="Pfam" id="PF00496"/>
    </source>
</evidence>
<feature type="domain" description="Solute-binding protein family 5" evidence="2">
    <location>
        <begin position="109"/>
        <end position="461"/>
    </location>
</feature>
<accession>A0ABU1UK50</accession>
<dbReference type="EMBL" id="JAVDWH010000001">
    <property type="protein sequence ID" value="MDR7085559.1"/>
    <property type="molecule type" value="Genomic_DNA"/>
</dbReference>
<dbReference type="Gene3D" id="3.90.76.10">
    <property type="entry name" value="Dipeptide-binding Protein, Domain 1"/>
    <property type="match status" value="1"/>
</dbReference>
<dbReference type="Pfam" id="PF00496">
    <property type="entry name" value="SBP_bac_5"/>
    <property type="match status" value="1"/>
</dbReference>
<dbReference type="InterPro" id="IPR039424">
    <property type="entry name" value="SBP_5"/>
</dbReference>
<reference evidence="3 4" key="1">
    <citation type="submission" date="2023-07" db="EMBL/GenBank/DDBJ databases">
        <title>Sorghum-associated microbial communities from plants grown in Nebraska, USA.</title>
        <authorList>
            <person name="Schachtman D."/>
        </authorList>
    </citation>
    <scope>NUCLEOTIDE SEQUENCE [LARGE SCALE GENOMIC DNA]</scope>
    <source>
        <strain evidence="3 4">BE248</strain>
    </source>
</reference>
<evidence type="ECO:0000313" key="3">
    <source>
        <dbReference type="EMBL" id="MDR7085559.1"/>
    </source>
</evidence>
<feature type="signal peptide" evidence="1">
    <location>
        <begin position="1"/>
        <end position="23"/>
    </location>
</feature>
<dbReference type="Gene3D" id="3.10.105.10">
    <property type="entry name" value="Dipeptide-binding Protein, Domain 3"/>
    <property type="match status" value="1"/>
</dbReference>
<keyword evidence="4" id="KW-1185">Reference proteome</keyword>
<dbReference type="SUPFAM" id="SSF53850">
    <property type="entry name" value="Periplasmic binding protein-like II"/>
    <property type="match status" value="1"/>
</dbReference>
<gene>
    <name evidence="3" type="ORF">J2X11_000398</name>
</gene>
<dbReference type="PIRSF" id="PIRSF002741">
    <property type="entry name" value="MppA"/>
    <property type="match status" value="1"/>
</dbReference>
<dbReference type="Proteomes" id="UP001257739">
    <property type="component" value="Unassembled WGS sequence"/>
</dbReference>
<organism evidence="3 4">
    <name type="scientific">Aeromicrobium panaciterrae</name>
    <dbReference type="NCBI Taxonomy" id="363861"/>
    <lineage>
        <taxon>Bacteria</taxon>
        <taxon>Bacillati</taxon>
        <taxon>Actinomycetota</taxon>
        <taxon>Actinomycetes</taxon>
        <taxon>Propionibacteriales</taxon>
        <taxon>Nocardioidaceae</taxon>
        <taxon>Aeromicrobium</taxon>
    </lineage>
</organism>
<comment type="caution">
    <text evidence="3">The sequence shown here is derived from an EMBL/GenBank/DDBJ whole genome shotgun (WGS) entry which is preliminary data.</text>
</comment>
<dbReference type="InterPro" id="IPR000914">
    <property type="entry name" value="SBP_5_dom"/>
</dbReference>
<dbReference type="PANTHER" id="PTHR30290">
    <property type="entry name" value="PERIPLASMIC BINDING COMPONENT OF ABC TRANSPORTER"/>
    <property type="match status" value="1"/>
</dbReference>
<dbReference type="RefSeq" id="WP_309966100.1">
    <property type="nucleotide sequence ID" value="NZ_JAVDWH010000001.1"/>
</dbReference>
<feature type="chain" id="PRO_5047493926" evidence="1">
    <location>
        <begin position="24"/>
        <end position="557"/>
    </location>
</feature>
<proteinExistence type="predicted"/>
<protein>
    <submittedName>
        <fullName evidence="3">Peptide/nickel transport system substrate-binding protein</fullName>
    </submittedName>
</protein>
<dbReference type="PANTHER" id="PTHR30290:SF65">
    <property type="entry name" value="MONOACYL PHOSPHATIDYLINOSITOL TETRAMANNOSIDE-BINDING PROTEIN LPQW-RELATED"/>
    <property type="match status" value="1"/>
</dbReference>
<evidence type="ECO:0000256" key="1">
    <source>
        <dbReference type="SAM" id="SignalP"/>
    </source>
</evidence>
<dbReference type="CDD" id="cd08501">
    <property type="entry name" value="PBP2_Lpqw"/>
    <property type="match status" value="1"/>
</dbReference>
<dbReference type="InterPro" id="IPR030678">
    <property type="entry name" value="Peptide/Ni-bd"/>
</dbReference>
<keyword evidence="1" id="KW-0732">Signal</keyword>
<sequence length="557" mass="59623">MAKRTFPLKGASLLMAGALVLSACSLLPGDDDAPKPVVGKSLPNTDWKAASAAKVAQGGDLRLAVTALPTNFNPQHADGAMSDAQTILGPTSGSAVRVTKDGDWRVDTDYASSVKVTSQSPLTIQVKLNPKAVWQGGAPITSKDMVAFWKAQNGEDNDFEVSSTEGYEDISDVTPDGRYAYDVAFSEPTAEWPRYIYPHLPANVSNSAKTFNSGFAKRAPSSNGPFMVTSIDAKTGTVTEKPNPRWWGTKPKLGSIVWRIAAPDVQAKAYTEDELDAINVDATTYSSTRSHGTIQQAAGIEWSQLTFNGARGPLKDADVRRAVSRAIDRSKIADAVSGNFGLDGVTPGSLVYVPGQRGYADSSSAIAFDRKEAKQLLAKAGYKAGADGVMVRKGKKLTLRMPVPIDTPTNLARAEAIKADLDKVGIQVKLKNVPAADFFAKHVVALDFDIVTFAWRGSAFPIAEAQSRFNPIDSSQNFTGVADGDINDAFDTAAATLDDALRFTRIARLDRRIFAEPAMVPLAVTPIVMAVREDLRNYGAAQFEQPDWTIVGFVSAA</sequence>
<evidence type="ECO:0000313" key="4">
    <source>
        <dbReference type="Proteomes" id="UP001257739"/>
    </source>
</evidence>
<name>A0ABU1UK50_9ACTN</name>